<evidence type="ECO:0000313" key="3">
    <source>
        <dbReference type="EMBL" id="MBK4735008.1"/>
    </source>
</evidence>
<feature type="chain" id="PRO_5037620646" evidence="1">
    <location>
        <begin position="30"/>
        <end position="186"/>
    </location>
</feature>
<proteinExistence type="predicted"/>
<evidence type="ECO:0000259" key="2">
    <source>
        <dbReference type="Pfam" id="PF04366"/>
    </source>
</evidence>
<sequence>MMRPFPCPKLFLVFIVMLASMAGTSQAIAKSDEAVVQNSRAALETLYSTTPAARTVAKQAKGILVFPSIYKAGFVVGAQGGNGVLFEDGKVTGHYNTSGLSYGLQAGAQKYGYALFFISQSALDNLKSSAGFELGTGPSIVIVDAGAAKSLTNKTLRNDIYAFIFSQKGLMAGIGLQGTKVTRLNQ</sequence>
<accession>A0A934T0A0</accession>
<name>A0A934T0A0_9BURK</name>
<keyword evidence="1" id="KW-0732">Signal</keyword>
<dbReference type="EMBL" id="JAEPBG010000003">
    <property type="protein sequence ID" value="MBK4735008.1"/>
    <property type="molecule type" value="Genomic_DNA"/>
</dbReference>
<reference evidence="3" key="1">
    <citation type="submission" date="2021-01" db="EMBL/GenBank/DDBJ databases">
        <title>Genome sequence of strain Noviherbaspirillum sp. DKR-6.</title>
        <authorList>
            <person name="Chaudhary D.K."/>
        </authorList>
    </citation>
    <scope>NUCLEOTIDE SEQUENCE</scope>
    <source>
        <strain evidence="3">DKR-6</strain>
    </source>
</reference>
<dbReference type="Pfam" id="PF04366">
    <property type="entry name" value="Ysc84"/>
    <property type="match status" value="1"/>
</dbReference>
<dbReference type="Proteomes" id="UP000622890">
    <property type="component" value="Unassembled WGS sequence"/>
</dbReference>
<organism evidence="3 4">
    <name type="scientific">Noviherbaspirillum pedocola</name>
    <dbReference type="NCBI Taxonomy" id="2801341"/>
    <lineage>
        <taxon>Bacteria</taxon>
        <taxon>Pseudomonadati</taxon>
        <taxon>Pseudomonadota</taxon>
        <taxon>Betaproteobacteria</taxon>
        <taxon>Burkholderiales</taxon>
        <taxon>Oxalobacteraceae</taxon>
        <taxon>Noviherbaspirillum</taxon>
    </lineage>
</organism>
<dbReference type="InterPro" id="IPR007461">
    <property type="entry name" value="Ysc84_actin-binding"/>
</dbReference>
<dbReference type="AlphaFoldDB" id="A0A934T0A0"/>
<protein>
    <submittedName>
        <fullName evidence="3">Lipid-binding SYLF domain-containing protein</fullName>
    </submittedName>
</protein>
<evidence type="ECO:0000313" key="4">
    <source>
        <dbReference type="Proteomes" id="UP000622890"/>
    </source>
</evidence>
<gene>
    <name evidence="3" type="ORF">JJB74_10350</name>
</gene>
<feature type="signal peptide" evidence="1">
    <location>
        <begin position="1"/>
        <end position="29"/>
    </location>
</feature>
<dbReference type="RefSeq" id="WP_200591771.1">
    <property type="nucleotide sequence ID" value="NZ_JAEPBG010000003.1"/>
</dbReference>
<comment type="caution">
    <text evidence="3">The sequence shown here is derived from an EMBL/GenBank/DDBJ whole genome shotgun (WGS) entry which is preliminary data.</text>
</comment>
<feature type="domain" description="Ysc84 actin-binding" evidence="2">
    <location>
        <begin position="99"/>
        <end position="182"/>
    </location>
</feature>
<evidence type="ECO:0000256" key="1">
    <source>
        <dbReference type="SAM" id="SignalP"/>
    </source>
</evidence>
<dbReference type="CDD" id="cd11524">
    <property type="entry name" value="SYLF"/>
    <property type="match status" value="1"/>
</dbReference>
<keyword evidence="4" id="KW-1185">Reference proteome</keyword>